<gene>
    <name evidence="1" type="ORF">SAMN05877753_11040</name>
</gene>
<keyword evidence="2" id="KW-1185">Reference proteome</keyword>
<dbReference type="OrthoDB" id="2716151at2"/>
<proteinExistence type="predicted"/>
<protein>
    <recommendedName>
        <fullName evidence="3">DUF2642 domain-containing protein</fullName>
    </recommendedName>
</protein>
<evidence type="ECO:0008006" key="3">
    <source>
        <dbReference type="Google" id="ProtNLM"/>
    </source>
</evidence>
<dbReference type="AlphaFoldDB" id="A0A285D4J1"/>
<dbReference type="RefSeq" id="WP_097160092.1">
    <property type="nucleotide sequence ID" value="NZ_JBEPMQ010000011.1"/>
</dbReference>
<name>A0A285D4J1_9BACI</name>
<organism evidence="1 2">
    <name type="scientific">Bacillus oleivorans</name>
    <dbReference type="NCBI Taxonomy" id="1448271"/>
    <lineage>
        <taxon>Bacteria</taxon>
        <taxon>Bacillati</taxon>
        <taxon>Bacillota</taxon>
        <taxon>Bacilli</taxon>
        <taxon>Bacillales</taxon>
        <taxon>Bacillaceae</taxon>
        <taxon>Bacillus</taxon>
    </lineage>
</organism>
<evidence type="ECO:0000313" key="1">
    <source>
        <dbReference type="EMBL" id="SNX74722.1"/>
    </source>
</evidence>
<evidence type="ECO:0000313" key="2">
    <source>
        <dbReference type="Proteomes" id="UP000219546"/>
    </source>
</evidence>
<sequence>MNDFSQFIGENMYFKMNGENRFVGRLIDAGNDVLVIYNGVDFVYISLYHIQYYRLLEEDEESDIKKPEVEPSIQDDLSSISLRKILTAAKGIFTEIYVTGKHPVHGFVTNVMTDYFVFYSPLYKTIYVSLKHLKWIIPYNPTESPYGLSRQEFPVSEINQTLARTLEEQLKKSAGKMVIFNFGDQGDRVGKLMKIDNSQIEIKKARRGNAYLNMNHVQTIHFP</sequence>
<dbReference type="EMBL" id="OAOP01000010">
    <property type="protein sequence ID" value="SNX74722.1"/>
    <property type="molecule type" value="Genomic_DNA"/>
</dbReference>
<reference evidence="1 2" key="1">
    <citation type="submission" date="2017-08" db="EMBL/GenBank/DDBJ databases">
        <authorList>
            <person name="de Groot N.N."/>
        </authorList>
    </citation>
    <scope>NUCLEOTIDE SEQUENCE [LARGE SCALE GENOMIC DNA]</scope>
    <source>
        <strain evidence="1 2">JC228</strain>
    </source>
</reference>
<dbReference type="Proteomes" id="UP000219546">
    <property type="component" value="Unassembled WGS sequence"/>
</dbReference>
<accession>A0A285D4J1</accession>